<feature type="transmembrane region" description="Helical" evidence="7">
    <location>
        <begin position="79"/>
        <end position="98"/>
    </location>
</feature>
<feature type="transmembrane region" description="Helical" evidence="7">
    <location>
        <begin position="284"/>
        <end position="305"/>
    </location>
</feature>
<reference evidence="8 9" key="1">
    <citation type="submission" date="2019-09" db="EMBL/GenBank/DDBJ databases">
        <title>Parvibaculum sedimenti sp. nov., isolated from sediment.</title>
        <authorList>
            <person name="Wang Y."/>
        </authorList>
    </citation>
    <scope>NUCLEOTIDE SEQUENCE [LARGE SCALE GENOMIC DNA]</scope>
    <source>
        <strain evidence="8 9">HXT-9</strain>
    </source>
</reference>
<name>A0A6N6VMW8_9HYPH</name>
<proteinExistence type="inferred from homology"/>
<dbReference type="PANTHER" id="PTHR30250">
    <property type="entry name" value="PST FAMILY PREDICTED COLANIC ACID TRANSPORTER"/>
    <property type="match status" value="1"/>
</dbReference>
<comment type="subcellular location">
    <subcellularLocation>
        <location evidence="1">Cell membrane</location>
        <topology evidence="1">Multi-pass membrane protein</topology>
    </subcellularLocation>
</comment>
<keyword evidence="3" id="KW-1003">Cell membrane</keyword>
<dbReference type="Pfam" id="PF13440">
    <property type="entry name" value="Polysacc_synt_3"/>
    <property type="match status" value="1"/>
</dbReference>
<dbReference type="InterPro" id="IPR050833">
    <property type="entry name" value="Poly_Biosynth_Transport"/>
</dbReference>
<organism evidence="8 9">
    <name type="scientific">Parvibaculum sedimenti</name>
    <dbReference type="NCBI Taxonomy" id="2608632"/>
    <lineage>
        <taxon>Bacteria</taxon>
        <taxon>Pseudomonadati</taxon>
        <taxon>Pseudomonadota</taxon>
        <taxon>Alphaproteobacteria</taxon>
        <taxon>Hyphomicrobiales</taxon>
        <taxon>Parvibaculaceae</taxon>
        <taxon>Parvibaculum</taxon>
    </lineage>
</organism>
<feature type="transmembrane region" description="Helical" evidence="7">
    <location>
        <begin position="110"/>
        <end position="128"/>
    </location>
</feature>
<sequence length="511" mass="54768">MSMTLRATRGISQILLGSTVQTLLRFGVIGILARHLTPADFGVVAAAMIIVSIVDLEGALGVAPALIQRKELEPRHIETGQSLALAVAALLGGSLYLASDFVADLLSIPQSASALHVLCLVVFLRTAVSVPEAMIYRTLQFRKLAATQVASYCIGYAIVGVGLAMMSFGYWSLVYAEVAQALALSLLYVWQSRPSPRLGFDRLTARELLGFGLSLSAAKVMRQVIFSIDQAVVARLFGPTQLGLYVRAQSTTFRPINALGGALESVIFPMMSTIQHDTERVNTVFARGMSAYFAFISPVVATSAILSNEIIYILLGSGWTEAALLMQLLAAGFFCRTANRLCATILKARGRALWLLLLQIEHVVIVSTCILAGAQFGVRGVAVGMSASQFLHLLSGIILVLWETKGGWRPLCRTLLGTAPIAVGPVLLGLAGHVALVALGAPWFVAFTLTCAIVILSWLTTIMLIPVQTLGEHGPWLLQSLSKFVPSRLPKSAILRAWIARSPTAEMQGQS</sequence>
<comment type="caution">
    <text evidence="8">The sequence shown here is derived from an EMBL/GenBank/DDBJ whole genome shotgun (WGS) entry which is preliminary data.</text>
</comment>
<dbReference type="EMBL" id="WESC01000004">
    <property type="protein sequence ID" value="KAB7741108.1"/>
    <property type="molecule type" value="Genomic_DNA"/>
</dbReference>
<evidence type="ECO:0000313" key="8">
    <source>
        <dbReference type="EMBL" id="KAB7741108.1"/>
    </source>
</evidence>
<feature type="transmembrane region" description="Helical" evidence="7">
    <location>
        <begin position="45"/>
        <end position="67"/>
    </location>
</feature>
<comment type="similarity">
    <text evidence="2">Belongs to the polysaccharide synthase family.</text>
</comment>
<evidence type="ECO:0000256" key="3">
    <source>
        <dbReference type="ARBA" id="ARBA00022475"/>
    </source>
</evidence>
<feature type="transmembrane region" description="Helical" evidence="7">
    <location>
        <begin position="172"/>
        <end position="190"/>
    </location>
</feature>
<evidence type="ECO:0000256" key="6">
    <source>
        <dbReference type="ARBA" id="ARBA00023136"/>
    </source>
</evidence>
<feature type="transmembrane region" description="Helical" evidence="7">
    <location>
        <begin position="443"/>
        <end position="465"/>
    </location>
</feature>
<keyword evidence="5 7" id="KW-1133">Transmembrane helix</keyword>
<keyword evidence="6 7" id="KW-0472">Membrane</keyword>
<dbReference type="GO" id="GO:0005886">
    <property type="term" value="C:plasma membrane"/>
    <property type="evidence" value="ECO:0007669"/>
    <property type="project" value="UniProtKB-SubCell"/>
</dbReference>
<feature type="transmembrane region" description="Helical" evidence="7">
    <location>
        <begin position="311"/>
        <end position="331"/>
    </location>
</feature>
<feature type="transmembrane region" description="Helical" evidence="7">
    <location>
        <begin position="149"/>
        <end position="166"/>
    </location>
</feature>
<evidence type="ECO:0000313" key="9">
    <source>
        <dbReference type="Proteomes" id="UP000468901"/>
    </source>
</evidence>
<evidence type="ECO:0000256" key="2">
    <source>
        <dbReference type="ARBA" id="ARBA00007430"/>
    </source>
</evidence>
<evidence type="ECO:0000256" key="4">
    <source>
        <dbReference type="ARBA" id="ARBA00022692"/>
    </source>
</evidence>
<keyword evidence="9" id="KW-1185">Reference proteome</keyword>
<feature type="transmembrane region" description="Helical" evidence="7">
    <location>
        <begin position="352"/>
        <end position="374"/>
    </location>
</feature>
<evidence type="ECO:0000256" key="1">
    <source>
        <dbReference type="ARBA" id="ARBA00004651"/>
    </source>
</evidence>
<evidence type="ECO:0000256" key="7">
    <source>
        <dbReference type="SAM" id="Phobius"/>
    </source>
</evidence>
<dbReference type="AlphaFoldDB" id="A0A6N6VMW8"/>
<feature type="transmembrane region" description="Helical" evidence="7">
    <location>
        <begin position="380"/>
        <end position="402"/>
    </location>
</feature>
<dbReference type="PANTHER" id="PTHR30250:SF10">
    <property type="entry name" value="LIPOPOLYSACCHARIDE BIOSYNTHESIS PROTEIN WZXC"/>
    <property type="match status" value="1"/>
</dbReference>
<accession>A0A6N6VMW8</accession>
<protein>
    <submittedName>
        <fullName evidence="8">Oligosaccharide flippase family protein</fullName>
    </submittedName>
</protein>
<feature type="transmembrane region" description="Helical" evidence="7">
    <location>
        <begin position="12"/>
        <end position="33"/>
    </location>
</feature>
<evidence type="ECO:0000256" key="5">
    <source>
        <dbReference type="ARBA" id="ARBA00022989"/>
    </source>
</evidence>
<gene>
    <name evidence="8" type="ORF">F2P47_04985</name>
</gene>
<dbReference type="CDD" id="cd13127">
    <property type="entry name" value="MATE_tuaB_like"/>
    <property type="match status" value="1"/>
</dbReference>
<keyword evidence="4 7" id="KW-0812">Transmembrane</keyword>
<dbReference type="Proteomes" id="UP000468901">
    <property type="component" value="Unassembled WGS sequence"/>
</dbReference>
<feature type="transmembrane region" description="Helical" evidence="7">
    <location>
        <begin position="414"/>
        <end position="437"/>
    </location>
</feature>